<dbReference type="SMART" id="SM00220">
    <property type="entry name" value="S_TKc"/>
    <property type="match status" value="1"/>
</dbReference>
<accession>A0A3B6MNF8</accession>
<dbReference type="Gramene" id="TraesCLE_scaffold_049339_01G000100.1">
    <property type="protein sequence ID" value="TraesCLE_scaffold_049339_01G000100.1"/>
    <property type="gene ID" value="TraesCLE_scaffold_049339_01G000100"/>
</dbReference>
<evidence type="ECO:0000256" key="1">
    <source>
        <dbReference type="SAM" id="MobiDB-lite"/>
    </source>
</evidence>
<dbReference type="Gramene" id="TraesCS5D02G125300.1">
    <property type="protein sequence ID" value="TraesCS5D02G125300.1"/>
    <property type="gene ID" value="TraesCS5D02G125300"/>
</dbReference>
<dbReference type="AlphaFoldDB" id="A0A3B6MNF8"/>
<dbReference type="STRING" id="4565.A0A3B6MNF8"/>
<feature type="compositionally biased region" description="Polar residues" evidence="1">
    <location>
        <begin position="298"/>
        <end position="320"/>
    </location>
</feature>
<dbReference type="FunFam" id="3.30.200.20:FF:000268">
    <property type="entry name" value="probable receptor-like serine/threonine-protein kinase At5g57670"/>
    <property type="match status" value="1"/>
</dbReference>
<dbReference type="Gramene" id="TraesLAC5D03G03040120.1">
    <property type="protein sequence ID" value="TraesLAC5D03G03040120.1"/>
    <property type="gene ID" value="TraesLAC5D03G03040120"/>
</dbReference>
<protein>
    <recommendedName>
        <fullName evidence="2">Protein kinase domain-containing protein</fullName>
    </recommendedName>
</protein>
<dbReference type="InterPro" id="IPR011009">
    <property type="entry name" value="Kinase-like_dom_sf"/>
</dbReference>
<dbReference type="Gene3D" id="1.10.510.10">
    <property type="entry name" value="Transferase(Phosphotransferase) domain 1"/>
    <property type="match status" value="1"/>
</dbReference>
<dbReference type="GO" id="GO:0004672">
    <property type="term" value="F:protein kinase activity"/>
    <property type="evidence" value="ECO:0000318"/>
    <property type="project" value="GO_Central"/>
</dbReference>
<keyword evidence="4" id="KW-1185">Reference proteome</keyword>
<dbReference type="Gramene" id="TraesCS5D03G0317500.1">
    <property type="protein sequence ID" value="TraesCS5D03G0317500.1.CDS"/>
    <property type="gene ID" value="TraesCS5D03G0317500"/>
</dbReference>
<dbReference type="Gramene" id="TraesWEE_scaffold_161329_01G000200.1">
    <property type="protein sequence ID" value="TraesWEE_scaffold_161329_01G000200.1"/>
    <property type="gene ID" value="TraesWEE_scaffold_161329_01G000200"/>
</dbReference>
<proteinExistence type="predicted"/>
<dbReference type="Gramene" id="TraesCAD_scaffold_067396_01G000100.1">
    <property type="protein sequence ID" value="TraesCAD_scaffold_067396_01G000100.1"/>
    <property type="gene ID" value="TraesCAD_scaffold_067396_01G000100"/>
</dbReference>
<feature type="region of interest" description="Disordered" evidence="1">
    <location>
        <begin position="721"/>
        <end position="741"/>
    </location>
</feature>
<dbReference type="Gramene" id="TraesROB_scaffold_066704_01G000200.1">
    <property type="protein sequence ID" value="TraesROB_scaffold_066704_01G000200.1"/>
    <property type="gene ID" value="TraesROB_scaffold_066704_01G000200"/>
</dbReference>
<reference evidence="3" key="1">
    <citation type="submission" date="2018-08" db="EMBL/GenBank/DDBJ databases">
        <authorList>
            <person name="Rossello M."/>
        </authorList>
    </citation>
    <scope>NUCLEOTIDE SEQUENCE [LARGE SCALE GENOMIC DNA]</scope>
    <source>
        <strain evidence="3">cv. Chinese Spring</strain>
    </source>
</reference>
<name>A0A3B6MNF8_WHEAT</name>
<evidence type="ECO:0000259" key="2">
    <source>
        <dbReference type="PROSITE" id="PS50011"/>
    </source>
</evidence>
<dbReference type="InterPro" id="IPR006016">
    <property type="entry name" value="UspA"/>
</dbReference>
<feature type="region of interest" description="Disordered" evidence="1">
    <location>
        <begin position="298"/>
        <end position="326"/>
    </location>
</feature>
<dbReference type="Gramene" id="TraesARI5D03G03037830.1">
    <property type="protein sequence ID" value="TraesARI5D03G03037830.1"/>
    <property type="gene ID" value="TraesARI5D03G03037830"/>
</dbReference>
<dbReference type="Gramene" id="TraesLDM5D03G03088980.1">
    <property type="protein sequence ID" value="TraesLDM5D03G03088980.1"/>
    <property type="gene ID" value="TraesLDM5D03G03088980"/>
</dbReference>
<dbReference type="InterPro" id="IPR014729">
    <property type="entry name" value="Rossmann-like_a/b/a_fold"/>
</dbReference>
<dbReference type="PROSITE" id="PS50011">
    <property type="entry name" value="PROTEIN_KINASE_DOM"/>
    <property type="match status" value="1"/>
</dbReference>
<dbReference type="Gramene" id="TraesMAC5D03G03083300.1">
    <property type="protein sequence ID" value="TraesMAC5D03G03083300.1"/>
    <property type="gene ID" value="TraesMAC5D03G03083300"/>
</dbReference>
<dbReference type="Gramene" id="TraesPARA_EIv1.0_1794170.1">
    <property type="protein sequence ID" value="TraesPARA_EIv1.0_1794170.1.CDS"/>
    <property type="gene ID" value="TraesPARA_EIv1.0_1794170"/>
</dbReference>
<dbReference type="Gramene" id="TraesJUL5D03G03109270.1">
    <property type="protein sequence ID" value="TraesJUL5D03G03109270.1"/>
    <property type="gene ID" value="TraesJUL5D03G03109270"/>
</dbReference>
<dbReference type="PANTHER" id="PTHR47987:SF5">
    <property type="entry name" value="PROTEIN KINASE DOMAIN-CONTAINING PROTEIN"/>
    <property type="match status" value="1"/>
</dbReference>
<dbReference type="Gene3D" id="3.40.50.620">
    <property type="entry name" value="HUPs"/>
    <property type="match status" value="1"/>
</dbReference>
<dbReference type="Proteomes" id="UP000019116">
    <property type="component" value="Chromosome 5D"/>
</dbReference>
<dbReference type="Gramene" id="TraesJAG5D03G03082420.1">
    <property type="protein sequence ID" value="TraesJAG5D03G03082420.1"/>
    <property type="gene ID" value="TraesJAG5D03G03082420"/>
</dbReference>
<dbReference type="Gene3D" id="3.30.200.20">
    <property type="entry name" value="Phosphorylase Kinase, domain 1"/>
    <property type="match status" value="1"/>
</dbReference>
<dbReference type="SUPFAM" id="SSF56112">
    <property type="entry name" value="Protein kinase-like (PK-like)"/>
    <property type="match status" value="1"/>
</dbReference>
<dbReference type="SMR" id="A0A3B6MNF8"/>
<sequence>MKHRSPRTRCAPPPVGVPARGWGGRTLLVAVRRDAAGRELLTWALAKAASAGDRVVALHVTTAGAADGFGPDERSRAADSLASVLGAYDGFCNLSQINLELRVCHGSSVKRALVNEAISYGAAQLILGITKNSRHLGLSATVVAKYCAKRVPQSCTVLAVSNGAVVYHGNAIQEEINHCCTTMSPRRNYSLVAETPRRIYRKILDAAATIGEKTKDDSSIGHCRSLQRNMSMSMSAPVSPKVAAAPPTPVTCHRRELPEVAAGWPLRRKDIMPASPECSEMSVVEWAMRLPSRCSLLSPASSVKTSDHQATSQSRSDSTEPPSPVTEEAAELVSIREKYSSMYTMFSYSDLARITSDFSPERVVGKGGASHVYSGRCEDGKELAVKVLKSSAEVMKEFVGEIGIVSSVEHKNAMALVGFCAERGKLMLVYDYMRRGSLEEILHGEEKECKGSRLDWPERFKVAVGVARALNYLHGGGHTKCPVIHRDVKSSNILISQDCEPKLCDFGLALWAADAAAQVTGDDLAGTFGYLAPEYFMHGKVSDKMDVYAFGVVLLELVSGRKPVSSGGPKGQESIVMWANSVVQGGKLTELVDPSLPTDGDNAGEMERIALAAALCIRRAPHVRPSMANVLKLLDGDSDAVQWARSQLGMPNACDDNHGDKDYDSAAALPDKNDIQSYIKLALLDGGDEEDDDDSASVGCAADFIAGNMSLEEYMKGRWSRSSSLTEDGGSNHGGSARVFV</sequence>
<dbReference type="Gramene" id="TraesNOR5D03G03114010.1">
    <property type="protein sequence ID" value="TraesNOR5D03G03114010.1"/>
    <property type="gene ID" value="TraesNOR5D03G03114010"/>
</dbReference>
<dbReference type="PaxDb" id="4565-Traes_5DL_DBA9810F6.1"/>
<reference evidence="3" key="2">
    <citation type="submission" date="2018-10" db="UniProtKB">
        <authorList>
            <consortium name="EnsemblPlants"/>
        </authorList>
    </citation>
    <scope>IDENTIFICATION</scope>
</reference>
<dbReference type="InterPro" id="IPR046958">
    <property type="entry name" value="RBK1/2/STUNTED"/>
</dbReference>
<dbReference type="PANTHER" id="PTHR47987">
    <property type="entry name" value="OS08G0249100 PROTEIN"/>
    <property type="match status" value="1"/>
</dbReference>
<dbReference type="GO" id="GO:0005524">
    <property type="term" value="F:ATP binding"/>
    <property type="evidence" value="ECO:0007669"/>
    <property type="project" value="InterPro"/>
</dbReference>
<dbReference type="Gramene" id="TraesSTA5D03G03075250.1">
    <property type="protein sequence ID" value="TraesSTA5D03G03075250.1"/>
    <property type="gene ID" value="TraesSTA5D03G03075250"/>
</dbReference>
<dbReference type="InterPro" id="IPR000719">
    <property type="entry name" value="Prot_kinase_dom"/>
</dbReference>
<dbReference type="Pfam" id="PF00069">
    <property type="entry name" value="Pkinase"/>
    <property type="match status" value="1"/>
</dbReference>
<evidence type="ECO:0000313" key="3">
    <source>
        <dbReference type="EnsemblPlants" id="TraesCS5D02G125300.1"/>
    </source>
</evidence>
<dbReference type="InterPro" id="IPR008271">
    <property type="entry name" value="Ser/Thr_kinase_AS"/>
</dbReference>
<dbReference type="Pfam" id="PF00582">
    <property type="entry name" value="Usp"/>
    <property type="match status" value="1"/>
</dbReference>
<dbReference type="FunFam" id="1.10.510.10:FF:000284">
    <property type="entry name" value="Putative receptor-like serine/threonine-protein kinase"/>
    <property type="match status" value="1"/>
</dbReference>
<dbReference type="SUPFAM" id="SSF52402">
    <property type="entry name" value="Adenine nucleotide alpha hydrolases-like"/>
    <property type="match status" value="1"/>
</dbReference>
<organism evidence="3">
    <name type="scientific">Triticum aestivum</name>
    <name type="common">Wheat</name>
    <dbReference type="NCBI Taxonomy" id="4565"/>
    <lineage>
        <taxon>Eukaryota</taxon>
        <taxon>Viridiplantae</taxon>
        <taxon>Streptophyta</taxon>
        <taxon>Embryophyta</taxon>
        <taxon>Tracheophyta</taxon>
        <taxon>Spermatophyta</taxon>
        <taxon>Magnoliopsida</taxon>
        <taxon>Liliopsida</taxon>
        <taxon>Poales</taxon>
        <taxon>Poaceae</taxon>
        <taxon>BOP clade</taxon>
        <taxon>Pooideae</taxon>
        <taxon>Triticodae</taxon>
        <taxon>Triticeae</taxon>
        <taxon>Triticinae</taxon>
        <taxon>Triticum</taxon>
    </lineage>
</organism>
<dbReference type="EnsemblPlants" id="TraesCS5D02G125300.1">
    <property type="protein sequence ID" value="TraesCS5D02G125300.1"/>
    <property type="gene ID" value="TraesCS5D02G125300"/>
</dbReference>
<dbReference type="Gramene" id="TraesSYM5D03G03024000.1">
    <property type="protein sequence ID" value="TraesSYM5D03G03024000.1"/>
    <property type="gene ID" value="TraesSYM5D03G03024000"/>
</dbReference>
<dbReference type="PROSITE" id="PS00108">
    <property type="entry name" value="PROTEIN_KINASE_ST"/>
    <property type="match status" value="1"/>
</dbReference>
<evidence type="ECO:0000313" key="4">
    <source>
        <dbReference type="Proteomes" id="UP000019116"/>
    </source>
</evidence>
<feature type="domain" description="Protein kinase" evidence="2">
    <location>
        <begin position="358"/>
        <end position="641"/>
    </location>
</feature>